<dbReference type="eggNOG" id="KOG0017">
    <property type="taxonomic scope" value="Eukaryota"/>
</dbReference>
<feature type="region of interest" description="Disordered" evidence="1">
    <location>
        <begin position="321"/>
        <end position="378"/>
    </location>
</feature>
<feature type="domain" description="Reverse transcriptase" evidence="2">
    <location>
        <begin position="1"/>
        <end position="68"/>
    </location>
</feature>
<dbReference type="PROSITE" id="PS50878">
    <property type="entry name" value="RT_POL"/>
    <property type="match status" value="1"/>
</dbReference>
<dbReference type="EMBL" id="FQ311440">
    <property type="protein sequence ID" value="CBQ70195.1"/>
    <property type="molecule type" value="Genomic_DNA"/>
</dbReference>
<feature type="compositionally biased region" description="Polar residues" evidence="1">
    <location>
        <begin position="419"/>
        <end position="433"/>
    </location>
</feature>
<dbReference type="PANTHER" id="PTHR33050:SF7">
    <property type="entry name" value="RIBONUCLEASE H"/>
    <property type="match status" value="1"/>
</dbReference>
<feature type="compositionally biased region" description="Polar residues" evidence="1">
    <location>
        <begin position="354"/>
        <end position="371"/>
    </location>
</feature>
<dbReference type="OrthoDB" id="3067625at2759"/>
<feature type="region of interest" description="Disordered" evidence="1">
    <location>
        <begin position="474"/>
        <end position="519"/>
    </location>
</feature>
<proteinExistence type="predicted"/>
<sequence length="679" mass="72387">MLHWVVAASCPYPLHHYLNDFFGAVPSTADPTQPVRLLSLACKALGFSLSPEKTLHSQTRLEILGIEIDSATQTVGITDTRCQRIRSVCSTLVSKSCVSLLELQQIAGLLQFVTQVAPHDRAYLSRIYSTLRRAHRSPCSPLQLPKPAVDELRWWSDLLSRWCGSSIITHSPLVATHIWSDVSLHALGGHLGSADATVTTFFRDVPRCHRKKNIRFLEALAVLDSLRAFLPHILALSASHVVLHVDNENVEHSLRSRHSHDPLTQTLLREIFGLCFMHNLRVVPVWVSSTDNVLADLLLRRRFSQIRRQFPAAHLQVFPPAAPTTSSQVPPLPASARSPLRSPDNSAALPTPPLSSGTVSTLCPDTSTFQPAQPIKPSAPASLAYPPPACWPQAQRCSSGSLTSAKRVARTMPSAVASPLSSRGTPTSASTLRRSPMPASAAGSVASSASTACAAEARSTPSLSPSCRAFSSSFVPSQSCSGNATLTPRRSPWLTPASSGALSSPGAPSTLSPHSRSARSRGTTTLLSFASHARRRICLGKVRTLSSLALAAQCALTGPSAASALGATRLPPFLSSIAARPSCVIESSRLFESSSVALGSRRRRTLAIPSAAALPLGPLMWALLTQSSRRSAAGLPTATSATSISPQPSVAAWRRRSSSALSTRTATRRRRLAASSLFG</sequence>
<gene>
    <name evidence="3" type="ORF">sr16400</name>
</gene>
<name>E6ZSI8_SPORE</name>
<dbReference type="Proteomes" id="UP000008867">
    <property type="component" value="Chromosome 19"/>
</dbReference>
<evidence type="ECO:0000259" key="2">
    <source>
        <dbReference type="PROSITE" id="PS50878"/>
    </source>
</evidence>
<evidence type="ECO:0000313" key="4">
    <source>
        <dbReference type="Proteomes" id="UP000008867"/>
    </source>
</evidence>
<dbReference type="AlphaFoldDB" id="E6ZSI8"/>
<accession>E6ZSI8</accession>
<dbReference type="PANTHER" id="PTHR33050">
    <property type="entry name" value="REVERSE TRANSCRIPTASE DOMAIN-CONTAINING PROTEIN"/>
    <property type="match status" value="1"/>
</dbReference>
<evidence type="ECO:0000256" key="1">
    <source>
        <dbReference type="SAM" id="MobiDB-lite"/>
    </source>
</evidence>
<dbReference type="InterPro" id="IPR043502">
    <property type="entry name" value="DNA/RNA_pol_sf"/>
</dbReference>
<feature type="compositionally biased region" description="Low complexity" evidence="1">
    <location>
        <begin position="494"/>
        <end position="510"/>
    </location>
</feature>
<organism evidence="3 4">
    <name type="scientific">Sporisorium reilianum (strain SRZ2)</name>
    <name type="common">Maize head smut fungus</name>
    <dbReference type="NCBI Taxonomy" id="999809"/>
    <lineage>
        <taxon>Eukaryota</taxon>
        <taxon>Fungi</taxon>
        <taxon>Dikarya</taxon>
        <taxon>Basidiomycota</taxon>
        <taxon>Ustilaginomycotina</taxon>
        <taxon>Ustilaginomycetes</taxon>
        <taxon>Ustilaginales</taxon>
        <taxon>Ustilaginaceae</taxon>
        <taxon>Sporisorium</taxon>
    </lineage>
</organism>
<dbReference type="VEuPathDB" id="FungiDB:sr16400"/>
<dbReference type="HOGENOM" id="CLU_404988_0_0_1"/>
<feature type="region of interest" description="Disordered" evidence="1">
    <location>
        <begin position="402"/>
        <end position="443"/>
    </location>
</feature>
<dbReference type="InterPro" id="IPR052055">
    <property type="entry name" value="Hepadnavirus_pol/RT"/>
</dbReference>
<keyword evidence="4" id="KW-1185">Reference proteome</keyword>
<evidence type="ECO:0000313" key="3">
    <source>
        <dbReference type="EMBL" id="CBQ70195.1"/>
    </source>
</evidence>
<reference evidence="3 4" key="1">
    <citation type="journal article" date="2010" name="Science">
        <title>Pathogenicity determinants in smut fungi revealed by genome comparison.</title>
        <authorList>
            <person name="Schirawski J."/>
            <person name="Mannhaupt G."/>
            <person name="Muench K."/>
            <person name="Brefort T."/>
            <person name="Schipper K."/>
            <person name="Doehlemann G."/>
            <person name="Di Stasio M."/>
            <person name="Roessel N."/>
            <person name="Mendoza-Mendoza A."/>
            <person name="Pester D."/>
            <person name="Mueller O."/>
            <person name="Winterberg B."/>
            <person name="Meyer E."/>
            <person name="Ghareeb H."/>
            <person name="Wollenberg T."/>
            <person name="Muensterkoetter M."/>
            <person name="Wong P."/>
            <person name="Walter M."/>
            <person name="Stukenbrock E."/>
            <person name="Gueldener U."/>
            <person name="Kahmann R."/>
        </authorList>
    </citation>
    <scope>NUCLEOTIDE SEQUENCE [LARGE SCALE GENOMIC DNA]</scope>
    <source>
        <strain evidence="4">SRZ2</strain>
    </source>
</reference>
<dbReference type="SUPFAM" id="SSF56672">
    <property type="entry name" value="DNA/RNA polymerases"/>
    <property type="match status" value="1"/>
</dbReference>
<dbReference type="InterPro" id="IPR000477">
    <property type="entry name" value="RT_dom"/>
</dbReference>
<protein>
    <recommendedName>
        <fullName evidence="2">Reverse transcriptase domain-containing protein</fullName>
    </recommendedName>
</protein>